<keyword evidence="7" id="KW-1185">Reference proteome</keyword>
<evidence type="ECO:0000256" key="4">
    <source>
        <dbReference type="SAM" id="MobiDB-lite"/>
    </source>
</evidence>
<dbReference type="PANTHER" id="PTHR23421">
    <property type="entry name" value="BETA-GALACTOSIDASE RELATED"/>
    <property type="match status" value="1"/>
</dbReference>
<feature type="domain" description="Glycoside hydrolase 35 catalytic" evidence="5">
    <location>
        <begin position="120"/>
        <end position="253"/>
    </location>
</feature>
<dbReference type="Pfam" id="PF21467">
    <property type="entry name" value="BetaGal_gal-bd"/>
    <property type="match status" value="1"/>
</dbReference>
<reference evidence="8" key="1">
    <citation type="submission" date="2022-11" db="UniProtKB">
        <authorList>
            <consortium name="WormBaseParasite"/>
        </authorList>
    </citation>
    <scope>IDENTIFICATION</scope>
</reference>
<keyword evidence="2" id="KW-0378">Hydrolase</keyword>
<dbReference type="InterPro" id="IPR001944">
    <property type="entry name" value="Glycoside_Hdrlase_35"/>
</dbReference>
<evidence type="ECO:0000259" key="6">
    <source>
        <dbReference type="Pfam" id="PF21467"/>
    </source>
</evidence>
<dbReference type="SUPFAM" id="SSF54427">
    <property type="entry name" value="NTF2-like"/>
    <property type="match status" value="1"/>
</dbReference>
<sequence>MQCRLLNTTKILHDPVQVPSSEKNFEPTEEEIDKILDNFRAEYVSRSAEGNIDRLVEMYHPEAVIVHVGQFAKHGHAAIKEVLSKWAKEKPNITFEENKIRRFAAGGGEYLFTDSSSSIKCIHLPGTVSTIDFGVSENTDIYNSFHEQDLYSGGAPHVCSEYWVIWYTRWGDTHDHSWASIKGGINKFKSNLEFMYYNLSASWNIYMIHGGTSFGFWNGADDPLAITTSSDWTAAISEEGDITDTYLAIRDFILNIIENRGRNKNYQVVYDSKGLNVNGTGLNSSARVTLDGTPLQNWVQCGVNLTKEAIDSLSTNFFEKSKNSSPKSGKRNKNQSPKAKAASLPGVYVGKFIANEIQDTFFDSTGWGKGQLFINGYNLGHYWPLAGPQMTLYVPKPFLQQKNTVILIELVGGQQTIANFIDHKIWLYPKQATVGWKHL</sequence>
<dbReference type="Proteomes" id="UP000887540">
    <property type="component" value="Unplaced"/>
</dbReference>
<dbReference type="InterPro" id="IPR032710">
    <property type="entry name" value="NTF2-like_dom_sf"/>
</dbReference>
<proteinExistence type="inferred from homology"/>
<evidence type="ECO:0000256" key="2">
    <source>
        <dbReference type="ARBA" id="ARBA00022801"/>
    </source>
</evidence>
<dbReference type="InterPro" id="IPR017853">
    <property type="entry name" value="GH"/>
</dbReference>
<dbReference type="AlphaFoldDB" id="A0A914E8T5"/>
<keyword evidence="3" id="KW-0326">Glycosidase</keyword>
<dbReference type="PRINTS" id="PR00742">
    <property type="entry name" value="GLHYDRLASE35"/>
</dbReference>
<evidence type="ECO:0000256" key="1">
    <source>
        <dbReference type="ARBA" id="ARBA00009809"/>
    </source>
</evidence>
<feature type="region of interest" description="Disordered" evidence="4">
    <location>
        <begin position="319"/>
        <end position="339"/>
    </location>
</feature>
<evidence type="ECO:0000313" key="8">
    <source>
        <dbReference type="WBParaSite" id="ACRNAN_scaffold6529.g29117.t1"/>
    </source>
</evidence>
<dbReference type="Gene3D" id="2.60.120.260">
    <property type="entry name" value="Galactose-binding domain-like"/>
    <property type="match status" value="2"/>
</dbReference>
<comment type="similarity">
    <text evidence="1">Belongs to the glycosyl hydrolase 35 family.</text>
</comment>
<dbReference type="InterPro" id="IPR048913">
    <property type="entry name" value="BetaGal_gal-bd"/>
</dbReference>
<evidence type="ECO:0000256" key="3">
    <source>
        <dbReference type="ARBA" id="ARBA00023295"/>
    </source>
</evidence>
<dbReference type="Gene3D" id="3.10.450.50">
    <property type="match status" value="1"/>
</dbReference>
<dbReference type="SUPFAM" id="SSF49785">
    <property type="entry name" value="Galactose-binding domain-like"/>
    <property type="match status" value="1"/>
</dbReference>
<feature type="domain" description="Beta-galactosidase galactose-binding" evidence="6">
    <location>
        <begin position="346"/>
        <end position="402"/>
    </location>
</feature>
<evidence type="ECO:0000259" key="5">
    <source>
        <dbReference type="Pfam" id="PF01301"/>
    </source>
</evidence>
<dbReference type="Pfam" id="PF01301">
    <property type="entry name" value="Glyco_hydro_35"/>
    <property type="match status" value="1"/>
</dbReference>
<dbReference type="InterPro" id="IPR031330">
    <property type="entry name" value="Gly_Hdrlase_35_cat"/>
</dbReference>
<dbReference type="GO" id="GO:0004553">
    <property type="term" value="F:hydrolase activity, hydrolyzing O-glycosyl compounds"/>
    <property type="evidence" value="ECO:0007669"/>
    <property type="project" value="InterPro"/>
</dbReference>
<dbReference type="WBParaSite" id="ACRNAN_scaffold6529.g29117.t1">
    <property type="protein sequence ID" value="ACRNAN_scaffold6529.g29117.t1"/>
    <property type="gene ID" value="ACRNAN_scaffold6529.g29117"/>
</dbReference>
<dbReference type="SUPFAM" id="SSF51445">
    <property type="entry name" value="(Trans)glycosidases"/>
    <property type="match status" value="1"/>
</dbReference>
<organism evidence="7 8">
    <name type="scientific">Acrobeloides nanus</name>
    <dbReference type="NCBI Taxonomy" id="290746"/>
    <lineage>
        <taxon>Eukaryota</taxon>
        <taxon>Metazoa</taxon>
        <taxon>Ecdysozoa</taxon>
        <taxon>Nematoda</taxon>
        <taxon>Chromadorea</taxon>
        <taxon>Rhabditida</taxon>
        <taxon>Tylenchina</taxon>
        <taxon>Cephalobomorpha</taxon>
        <taxon>Cephaloboidea</taxon>
        <taxon>Cephalobidae</taxon>
        <taxon>Acrobeloides</taxon>
    </lineage>
</organism>
<protein>
    <submittedName>
        <fullName evidence="8">Beta-galactosidase</fullName>
    </submittedName>
</protein>
<name>A0A914E8T5_9BILA</name>
<evidence type="ECO:0000313" key="7">
    <source>
        <dbReference type="Proteomes" id="UP000887540"/>
    </source>
</evidence>
<dbReference type="InterPro" id="IPR008979">
    <property type="entry name" value="Galactose-bd-like_sf"/>
</dbReference>
<accession>A0A914E8T5</accession>
<dbReference type="GO" id="GO:0005975">
    <property type="term" value="P:carbohydrate metabolic process"/>
    <property type="evidence" value="ECO:0007669"/>
    <property type="project" value="InterPro"/>
</dbReference>